<dbReference type="AlphaFoldDB" id="A0AAN0NII8"/>
<feature type="binding site" evidence="11">
    <location>
        <position position="279"/>
    </location>
    <ligand>
        <name>Mg(2+)</name>
        <dbReference type="ChEBI" id="CHEBI:18420"/>
    </ligand>
</feature>
<dbReference type="GO" id="GO:0046872">
    <property type="term" value="F:metal ion binding"/>
    <property type="evidence" value="ECO:0007669"/>
    <property type="project" value="UniProtKB-UniRule"/>
</dbReference>
<organism evidence="13 14">
    <name type="scientific">Yoonia algicola</name>
    <dbReference type="NCBI Taxonomy" id="3137368"/>
    <lineage>
        <taxon>Bacteria</taxon>
        <taxon>Pseudomonadati</taxon>
        <taxon>Pseudomonadota</taxon>
        <taxon>Alphaproteobacteria</taxon>
        <taxon>Rhodobacterales</taxon>
        <taxon>Paracoccaceae</taxon>
        <taxon>Yoonia</taxon>
    </lineage>
</organism>
<dbReference type="Proteomes" id="UP001451782">
    <property type="component" value="Chromosome"/>
</dbReference>
<evidence type="ECO:0000256" key="4">
    <source>
        <dbReference type="ARBA" id="ARBA00022679"/>
    </source>
</evidence>
<protein>
    <recommendedName>
        <fullName evidence="2 10">FAD:protein FMN transferase</fullName>
        <ecNumber evidence="1 10">2.7.1.180</ecNumber>
    </recommendedName>
    <alternativeName>
        <fullName evidence="8 10">Flavin transferase</fullName>
    </alternativeName>
</protein>
<keyword evidence="5 10" id="KW-0479">Metal-binding</keyword>
<evidence type="ECO:0000256" key="1">
    <source>
        <dbReference type="ARBA" id="ARBA00011955"/>
    </source>
</evidence>
<keyword evidence="4 10" id="KW-0808">Transferase</keyword>
<dbReference type="PIRSF" id="PIRSF006268">
    <property type="entry name" value="ApbE"/>
    <property type="match status" value="1"/>
</dbReference>
<dbReference type="SUPFAM" id="SSF143631">
    <property type="entry name" value="ApbE-like"/>
    <property type="match status" value="1"/>
</dbReference>
<dbReference type="KEGG" id="yag:AABB28_07655"/>
<accession>A0AAN0NII8</accession>
<evidence type="ECO:0000256" key="10">
    <source>
        <dbReference type="PIRNR" id="PIRNR006268"/>
    </source>
</evidence>
<evidence type="ECO:0000256" key="2">
    <source>
        <dbReference type="ARBA" id="ARBA00016337"/>
    </source>
</evidence>
<comment type="similarity">
    <text evidence="10">Belongs to the ApbE family.</text>
</comment>
<evidence type="ECO:0000256" key="12">
    <source>
        <dbReference type="SAM" id="SignalP"/>
    </source>
</evidence>
<feature type="binding site" evidence="11">
    <location>
        <position position="275"/>
    </location>
    <ligand>
        <name>Mg(2+)</name>
        <dbReference type="ChEBI" id="CHEBI:18420"/>
    </ligand>
</feature>
<feature type="signal peptide" evidence="12">
    <location>
        <begin position="1"/>
        <end position="29"/>
    </location>
</feature>
<evidence type="ECO:0000256" key="3">
    <source>
        <dbReference type="ARBA" id="ARBA00022630"/>
    </source>
</evidence>
<keyword evidence="6 10" id="KW-0274">FAD</keyword>
<proteinExistence type="inferred from homology"/>
<evidence type="ECO:0000256" key="6">
    <source>
        <dbReference type="ARBA" id="ARBA00022827"/>
    </source>
</evidence>
<feature type="binding site" evidence="11">
    <location>
        <position position="161"/>
    </location>
    <ligand>
        <name>Mg(2+)</name>
        <dbReference type="ChEBI" id="CHEBI:18420"/>
    </ligand>
</feature>
<dbReference type="Gene3D" id="3.10.520.10">
    <property type="entry name" value="ApbE-like domains"/>
    <property type="match status" value="1"/>
</dbReference>
<dbReference type="PANTHER" id="PTHR30040">
    <property type="entry name" value="THIAMINE BIOSYNTHESIS LIPOPROTEIN APBE"/>
    <property type="match status" value="1"/>
</dbReference>
<evidence type="ECO:0000256" key="8">
    <source>
        <dbReference type="ARBA" id="ARBA00031306"/>
    </source>
</evidence>
<comment type="catalytic activity">
    <reaction evidence="9 10">
        <text>L-threonyl-[protein] + FAD = FMN-L-threonyl-[protein] + AMP + H(+)</text>
        <dbReference type="Rhea" id="RHEA:36847"/>
        <dbReference type="Rhea" id="RHEA-COMP:11060"/>
        <dbReference type="Rhea" id="RHEA-COMP:11061"/>
        <dbReference type="ChEBI" id="CHEBI:15378"/>
        <dbReference type="ChEBI" id="CHEBI:30013"/>
        <dbReference type="ChEBI" id="CHEBI:57692"/>
        <dbReference type="ChEBI" id="CHEBI:74257"/>
        <dbReference type="ChEBI" id="CHEBI:456215"/>
        <dbReference type="EC" id="2.7.1.180"/>
    </reaction>
</comment>
<dbReference type="EMBL" id="CP151762">
    <property type="protein sequence ID" value="WZU65127.1"/>
    <property type="molecule type" value="Genomic_DNA"/>
</dbReference>
<dbReference type="Pfam" id="PF02424">
    <property type="entry name" value="ApbE"/>
    <property type="match status" value="1"/>
</dbReference>
<evidence type="ECO:0000256" key="7">
    <source>
        <dbReference type="ARBA" id="ARBA00022842"/>
    </source>
</evidence>
<evidence type="ECO:0000313" key="13">
    <source>
        <dbReference type="EMBL" id="WZU65127.1"/>
    </source>
</evidence>
<dbReference type="GO" id="GO:0016740">
    <property type="term" value="F:transferase activity"/>
    <property type="evidence" value="ECO:0007669"/>
    <property type="project" value="UniProtKB-UniRule"/>
</dbReference>
<evidence type="ECO:0000256" key="11">
    <source>
        <dbReference type="PIRSR" id="PIRSR006268-2"/>
    </source>
</evidence>
<dbReference type="InterPro" id="IPR003374">
    <property type="entry name" value="ApbE-like_sf"/>
</dbReference>
<keyword evidence="3 10" id="KW-0285">Flavoprotein</keyword>
<dbReference type="RefSeq" id="WP_342071476.1">
    <property type="nucleotide sequence ID" value="NZ_CP151762.1"/>
</dbReference>
<evidence type="ECO:0000256" key="9">
    <source>
        <dbReference type="ARBA" id="ARBA00048540"/>
    </source>
</evidence>
<keyword evidence="12" id="KW-0732">Signal</keyword>
<dbReference type="InterPro" id="IPR024932">
    <property type="entry name" value="ApbE"/>
</dbReference>
<comment type="cofactor">
    <cofactor evidence="11">
        <name>Mg(2+)</name>
        <dbReference type="ChEBI" id="CHEBI:18420"/>
    </cofactor>
    <cofactor evidence="11">
        <name>Mn(2+)</name>
        <dbReference type="ChEBI" id="CHEBI:29035"/>
    </cofactor>
    <text evidence="11">Magnesium. Can also use manganese.</text>
</comment>
<dbReference type="EC" id="2.7.1.180" evidence="1 10"/>
<keyword evidence="14" id="KW-1185">Reference proteome</keyword>
<gene>
    <name evidence="13" type="ORF">AABB28_07655</name>
</gene>
<keyword evidence="7 10" id="KW-0460">Magnesium</keyword>
<name>A0AAN0NII8_9RHOB</name>
<sequence>MNIPLYRPSRRTALALLGAAFAAPSVSFAGSVETHSGPAFGTYWQIMAPSGSGVARLVPDIQALFAKIDTELSPWRGDSAISRFNHGTAGTHNPAVLKVTAAALDIARRSEGAFDPTVGPLVAQWGFGPVTQGGTPDWRALSVGPGMLTKARADLTLDLCGIAKGWALDSAAALARDAGFDSLLIDLGGELYALGHHPDGRDWHVAIEAPSPMFASPAALRLPAGAAVATSGTRAQSYELNGRIYSHIMDPATRAPAAGALRSVTVVAADAMTADGWATALCAAGHRAGPDLATSQDIAAVFLIERDGGLRTVRTGQIAQFIL</sequence>
<dbReference type="PANTHER" id="PTHR30040:SF2">
    <property type="entry name" value="FAD:PROTEIN FMN TRANSFERASE"/>
    <property type="match status" value="1"/>
</dbReference>
<evidence type="ECO:0000256" key="5">
    <source>
        <dbReference type="ARBA" id="ARBA00022723"/>
    </source>
</evidence>
<evidence type="ECO:0000313" key="14">
    <source>
        <dbReference type="Proteomes" id="UP001451782"/>
    </source>
</evidence>
<reference evidence="13 14" key="1">
    <citation type="submission" date="2024-04" db="EMBL/GenBank/DDBJ databases">
        <title>Phylogenomic analyses of a clade within the roseobacter group suggest taxonomic reassignments of species of the genera Aestuariivita, Citreicella, Loktanella, Nautella, Pelagibaca, Ruegeria, Thalassobius, Thiobacimonas and Tropicibacter, and the proposal o.</title>
        <authorList>
            <person name="Jeon C.O."/>
        </authorList>
    </citation>
    <scope>NUCLEOTIDE SEQUENCE [LARGE SCALE GENOMIC DNA]</scope>
    <source>
        <strain evidence="13 14">G8-12</strain>
    </source>
</reference>
<feature type="chain" id="PRO_5042825332" description="FAD:protein FMN transferase" evidence="12">
    <location>
        <begin position="30"/>
        <end position="323"/>
    </location>
</feature>